<name>A0A1R2D2H2_9CILI</name>
<proteinExistence type="predicted"/>
<protein>
    <recommendedName>
        <fullName evidence="3">Dickkopf N-terminal cysteine-rich domain-containing protein</fullName>
    </recommendedName>
</protein>
<reference evidence="1 2" key="1">
    <citation type="submission" date="2016-11" db="EMBL/GenBank/DDBJ databases">
        <title>The macronuclear genome of Stentor coeruleus: a giant cell with tiny introns.</title>
        <authorList>
            <person name="Slabodnick M."/>
            <person name="Ruby J.G."/>
            <person name="Reiff S.B."/>
            <person name="Swart E.C."/>
            <person name="Gosai S."/>
            <person name="Prabakaran S."/>
            <person name="Witkowska E."/>
            <person name="Larue G.E."/>
            <person name="Fisher S."/>
            <person name="Freeman R.M."/>
            <person name="Gunawardena J."/>
            <person name="Chu W."/>
            <person name="Stover N.A."/>
            <person name="Gregory B.D."/>
            <person name="Nowacki M."/>
            <person name="Derisi J."/>
            <person name="Roy S.W."/>
            <person name="Marshall W.F."/>
            <person name="Sood P."/>
        </authorList>
    </citation>
    <scope>NUCLEOTIDE SEQUENCE [LARGE SCALE GENOMIC DNA]</scope>
    <source>
        <strain evidence="1">WM001</strain>
    </source>
</reference>
<sequence>MLFIFILQGLVFADYLTELPKFQTGSCKAYACATNSKSKPEEDSCIWTNTSNSYNLWPCSSGYSCNLTSSTCVKNTQKIVYVNVGEACNSYSLCSVGVCTNDVCKGFSQNKTCTSHEQCDPGLRCYDGNNTCQPQIQVGQTGCKSYLDCVNWASCNTTGSSQKGTCIEYSSVQLGKTVSDCVGGFSYLCSFGACTKSSLFSSIGTCIYPPVSLSPNPKSCTSSSQCTGSSGGQIVTSSCDCGTNANGTSYCAPFLGDLSGQALIQIWKKALLLAGVCNTAHRSSDGCMSKIGMLKNTTQATLGYYSYSLYQNNDNCVRLVLNNDYWMDSSMILPFSLLFLSLFISL</sequence>
<keyword evidence="2" id="KW-1185">Reference proteome</keyword>
<evidence type="ECO:0000313" key="1">
    <source>
        <dbReference type="EMBL" id="OMJ95443.1"/>
    </source>
</evidence>
<gene>
    <name evidence="1" type="ORF">SteCoe_1210</name>
</gene>
<dbReference type="EMBL" id="MPUH01000012">
    <property type="protein sequence ID" value="OMJ95443.1"/>
    <property type="molecule type" value="Genomic_DNA"/>
</dbReference>
<dbReference type="Proteomes" id="UP000187209">
    <property type="component" value="Unassembled WGS sequence"/>
</dbReference>
<dbReference type="OrthoDB" id="320432at2759"/>
<dbReference type="AlphaFoldDB" id="A0A1R2D2H2"/>
<accession>A0A1R2D2H2</accession>
<organism evidence="1 2">
    <name type="scientific">Stentor coeruleus</name>
    <dbReference type="NCBI Taxonomy" id="5963"/>
    <lineage>
        <taxon>Eukaryota</taxon>
        <taxon>Sar</taxon>
        <taxon>Alveolata</taxon>
        <taxon>Ciliophora</taxon>
        <taxon>Postciliodesmatophora</taxon>
        <taxon>Heterotrichea</taxon>
        <taxon>Heterotrichida</taxon>
        <taxon>Stentoridae</taxon>
        <taxon>Stentor</taxon>
    </lineage>
</organism>
<evidence type="ECO:0000313" key="2">
    <source>
        <dbReference type="Proteomes" id="UP000187209"/>
    </source>
</evidence>
<evidence type="ECO:0008006" key="3">
    <source>
        <dbReference type="Google" id="ProtNLM"/>
    </source>
</evidence>
<comment type="caution">
    <text evidence="1">The sequence shown here is derived from an EMBL/GenBank/DDBJ whole genome shotgun (WGS) entry which is preliminary data.</text>
</comment>